<dbReference type="eggNOG" id="COG2267">
    <property type="taxonomic scope" value="Bacteria"/>
</dbReference>
<feature type="transmembrane region" description="Helical" evidence="1">
    <location>
        <begin position="5"/>
        <end position="26"/>
    </location>
</feature>
<organism evidence="2 3">
    <name type="scientific">Novosphingobium resinovorum</name>
    <dbReference type="NCBI Taxonomy" id="158500"/>
    <lineage>
        <taxon>Bacteria</taxon>
        <taxon>Pseudomonadati</taxon>
        <taxon>Pseudomonadota</taxon>
        <taxon>Alphaproteobacteria</taxon>
        <taxon>Sphingomonadales</taxon>
        <taxon>Sphingomonadaceae</taxon>
        <taxon>Novosphingobium</taxon>
    </lineage>
</organism>
<keyword evidence="1" id="KW-0812">Transmembrane</keyword>
<dbReference type="EMBL" id="JFYZ01000043">
    <property type="protein sequence ID" value="EZP74611.1"/>
    <property type="molecule type" value="Genomic_DNA"/>
</dbReference>
<dbReference type="AlphaFoldDB" id="A0A031JN61"/>
<dbReference type="InterPro" id="IPR029058">
    <property type="entry name" value="AB_hydrolase_fold"/>
</dbReference>
<keyword evidence="1" id="KW-1133">Transmembrane helix</keyword>
<dbReference type="Proteomes" id="UP000024329">
    <property type="component" value="Unassembled WGS sequence"/>
</dbReference>
<dbReference type="PATRIC" id="fig|158500.4.peg.4885"/>
<dbReference type="STRING" id="158500.BES08_15670"/>
<dbReference type="SUPFAM" id="SSF53474">
    <property type="entry name" value="alpha/beta-Hydrolases"/>
    <property type="match status" value="1"/>
</dbReference>
<gene>
    <name evidence="2" type="ORF">BV97_04807</name>
</gene>
<keyword evidence="1" id="KW-0472">Membrane</keyword>
<dbReference type="RefSeq" id="WP_036529455.1">
    <property type="nucleotide sequence ID" value="NZ_JFYZ01000043.1"/>
</dbReference>
<evidence type="ECO:0008006" key="4">
    <source>
        <dbReference type="Google" id="ProtNLM"/>
    </source>
</evidence>
<protein>
    <recommendedName>
        <fullName evidence="4">DUF3089 domain-containing protein</fullName>
    </recommendedName>
</protein>
<accession>A0A031JN61</accession>
<proteinExistence type="predicted"/>
<evidence type="ECO:0000313" key="3">
    <source>
        <dbReference type="Proteomes" id="UP000024329"/>
    </source>
</evidence>
<evidence type="ECO:0000313" key="2">
    <source>
        <dbReference type="EMBL" id="EZP74611.1"/>
    </source>
</evidence>
<reference evidence="2 3" key="1">
    <citation type="submission" date="2014-03" db="EMBL/GenBank/DDBJ databases">
        <title>Whole genome sequence of Novosphingobium resinovorum KF1.</title>
        <authorList>
            <person name="Gan H.M."/>
            <person name="Gan H.Y."/>
            <person name="Chew T.H."/>
            <person name="Savka M.A."/>
        </authorList>
    </citation>
    <scope>NUCLEOTIDE SEQUENCE [LARGE SCALE GENOMIC DNA]</scope>
    <source>
        <strain evidence="2 3">KF1</strain>
    </source>
</reference>
<name>A0A031JN61_9SPHN</name>
<dbReference type="Pfam" id="PF11288">
    <property type="entry name" value="DUF3089"/>
    <property type="match status" value="1"/>
</dbReference>
<dbReference type="InterPro" id="IPR021440">
    <property type="entry name" value="DUF3089"/>
</dbReference>
<dbReference type="ESTHER" id="9sphn-j8ve28">
    <property type="family name" value="Duf_3089"/>
</dbReference>
<sequence>MARKFLYVIAGLTVAVLALMLALWFWSEDLTEMAFVPNVSFAEQQALPPESWNNPAMWVARPGLKDDPSSWLPPGIEAPKTKLPVAVFFVHPTSYIARDAWNAALDDTVSRDRANLFVQGMASPFNEGEVWAPRYRQAAVGTFLTAKPEAAQAIDLAYADVLASFEIFTRNLRPDQPIALAGHSQGAFLLRRLMRDRIAGTPLAQRLVGAWVIGWPVSLEHDLPKMGVPACERADEPGCIVSWLSVADPADTAMLLKAYARRTGLDAKSVAGSAFLCTNPLTGVPSAAAGAEANLGTLVPDFKARSGTMAAQVVPATCSPDHFLHIGPPPKLDLGAYVLPGNNYHLYDVTLFWANLRADFERRTQAWLAKQQK</sequence>
<evidence type="ECO:0000256" key="1">
    <source>
        <dbReference type="SAM" id="Phobius"/>
    </source>
</evidence>
<comment type="caution">
    <text evidence="2">The sequence shown here is derived from an EMBL/GenBank/DDBJ whole genome shotgun (WGS) entry which is preliminary data.</text>
</comment>